<protein>
    <submittedName>
        <fullName evidence="2">Uncharacterized protein</fullName>
    </submittedName>
</protein>
<feature type="region of interest" description="Disordered" evidence="1">
    <location>
        <begin position="48"/>
        <end position="78"/>
    </location>
</feature>
<evidence type="ECO:0000313" key="2">
    <source>
        <dbReference type="EMBL" id="CAH1726456.1"/>
    </source>
</evidence>
<feature type="compositionally biased region" description="Basic residues" evidence="1">
    <location>
        <begin position="66"/>
        <end position="78"/>
    </location>
</feature>
<feature type="compositionally biased region" description="Basic and acidic residues" evidence="1">
    <location>
        <begin position="48"/>
        <end position="60"/>
    </location>
</feature>
<evidence type="ECO:0000313" key="3">
    <source>
        <dbReference type="Proteomes" id="UP001154329"/>
    </source>
</evidence>
<evidence type="ECO:0000256" key="1">
    <source>
        <dbReference type="SAM" id="MobiDB-lite"/>
    </source>
</evidence>
<feature type="region of interest" description="Disordered" evidence="1">
    <location>
        <begin position="104"/>
        <end position="159"/>
    </location>
</feature>
<accession>A0A9P0J475</accession>
<reference evidence="2" key="1">
    <citation type="submission" date="2022-02" db="EMBL/GenBank/DDBJ databases">
        <authorList>
            <person name="King R."/>
        </authorList>
    </citation>
    <scope>NUCLEOTIDE SEQUENCE</scope>
</reference>
<reference evidence="2" key="2">
    <citation type="submission" date="2022-10" db="EMBL/GenBank/DDBJ databases">
        <authorList>
            <consortium name="ENA_rothamsted_submissions"/>
            <consortium name="culmorum"/>
            <person name="King R."/>
        </authorList>
    </citation>
    <scope>NUCLEOTIDE SEQUENCE</scope>
</reference>
<dbReference type="Proteomes" id="UP001154329">
    <property type="component" value="Chromosome 2"/>
</dbReference>
<dbReference type="EMBL" id="OU899035">
    <property type="protein sequence ID" value="CAH1726456.1"/>
    <property type="molecule type" value="Genomic_DNA"/>
</dbReference>
<proteinExistence type="predicted"/>
<sequence length="210" mass="23281">MVPDAVSSMYLLMITADERLRRYRRSGQPKRYTLDSITIIQYLEPSYDGHTHTHSNDDGRGSYPHTRGRTVHTHTHTRRRAPWSVPLYVRSGAVVVTVGARAGPVTRTTSRTWKQSAARGRGGGRSSRQYSAGPIGFRRVRRPPSSSPAEGADDGRSAACVRRSEGTALAVSAAQLLAADTVMIGRRGEGTIKRHTERNTIENYDNMYIE</sequence>
<organism evidence="2 3">
    <name type="scientific">Aphis gossypii</name>
    <name type="common">Cotton aphid</name>
    <dbReference type="NCBI Taxonomy" id="80765"/>
    <lineage>
        <taxon>Eukaryota</taxon>
        <taxon>Metazoa</taxon>
        <taxon>Ecdysozoa</taxon>
        <taxon>Arthropoda</taxon>
        <taxon>Hexapoda</taxon>
        <taxon>Insecta</taxon>
        <taxon>Pterygota</taxon>
        <taxon>Neoptera</taxon>
        <taxon>Paraneoptera</taxon>
        <taxon>Hemiptera</taxon>
        <taxon>Sternorrhyncha</taxon>
        <taxon>Aphidomorpha</taxon>
        <taxon>Aphidoidea</taxon>
        <taxon>Aphididae</taxon>
        <taxon>Aphidini</taxon>
        <taxon>Aphis</taxon>
        <taxon>Aphis</taxon>
    </lineage>
</organism>
<dbReference type="AlphaFoldDB" id="A0A9P0J475"/>
<name>A0A9P0J475_APHGO</name>
<keyword evidence="3" id="KW-1185">Reference proteome</keyword>
<gene>
    <name evidence="2" type="ORF">APHIGO_LOCUS7347</name>
</gene>